<protein>
    <submittedName>
        <fullName evidence="2">Transposase</fullName>
    </submittedName>
</protein>
<dbReference type="GO" id="GO:0003677">
    <property type="term" value="F:DNA binding"/>
    <property type="evidence" value="ECO:0007669"/>
    <property type="project" value="InterPro"/>
</dbReference>
<dbReference type="RefSeq" id="WP_406698272.1">
    <property type="nucleotide sequence ID" value="NZ_CP155447.1"/>
</dbReference>
<evidence type="ECO:0000259" key="1">
    <source>
        <dbReference type="Pfam" id="PF01609"/>
    </source>
</evidence>
<sequence>MRKSTSTLTPAQVYRYAVQTFQPHLKLSNAKGVVAETILTVLFAAAARISSLSDTCQRLRDVPDEHVVAEALYSTLPDYNRLRRRVQAALLGHLPKALRRRPQVIAIDLTLLPYYGADRKTNPSVMRSQAKKGTCSFYGYATAYVVRKGWRYTVALMAATRETTMAEVVRELLRQVRAAGISVRFTVLDRGFYSVEVIRYLQQARTPFLMPVVGRGRSVKHPLGPSGSNVFKQCKVSGWSEYTLTNAKKQKATVRICIKCRNQCGERGKHGRETWVYAYWRIGPKRFDWVKQTYRTRFGIETSYRQMNQCRIRTTSKRFEVRFLYVAIGYLLRNLWVWLHHAVLSKPRRGGGELHLERLRLRTMLLWLLEVAIEMHGLVNTASTERILPCTVTS</sequence>
<dbReference type="Pfam" id="PF01609">
    <property type="entry name" value="DDE_Tnp_1"/>
    <property type="match status" value="1"/>
</dbReference>
<evidence type="ECO:0000313" key="2">
    <source>
        <dbReference type="EMBL" id="XBH05451.1"/>
    </source>
</evidence>
<gene>
    <name evidence="2" type="ORF">V5E97_05380</name>
</gene>
<reference evidence="2" key="1">
    <citation type="submission" date="2024-05" db="EMBL/GenBank/DDBJ databases">
        <title>Planctomycetes of the genus Singulisphaera possess chitinolytic capabilities.</title>
        <authorList>
            <person name="Ivanova A."/>
        </authorList>
    </citation>
    <scope>NUCLEOTIDE SEQUENCE</scope>
    <source>
        <strain evidence="2">Ch08T</strain>
    </source>
</reference>
<dbReference type="GO" id="GO:0006313">
    <property type="term" value="P:DNA transposition"/>
    <property type="evidence" value="ECO:0007669"/>
    <property type="project" value="InterPro"/>
</dbReference>
<dbReference type="SUPFAM" id="SSF53098">
    <property type="entry name" value="Ribonuclease H-like"/>
    <property type="match status" value="1"/>
</dbReference>
<dbReference type="GO" id="GO:0004803">
    <property type="term" value="F:transposase activity"/>
    <property type="evidence" value="ECO:0007669"/>
    <property type="project" value="InterPro"/>
</dbReference>
<feature type="domain" description="Transposase IS4-like" evidence="1">
    <location>
        <begin position="101"/>
        <end position="323"/>
    </location>
</feature>
<accession>A0AAU7CJP0</accession>
<dbReference type="PANTHER" id="PTHR33252:SF2">
    <property type="entry name" value="TRANSPOSASE IS4-LIKE DOMAIN-CONTAINING PROTEIN"/>
    <property type="match status" value="1"/>
</dbReference>
<dbReference type="InterPro" id="IPR002559">
    <property type="entry name" value="Transposase_11"/>
</dbReference>
<dbReference type="AlphaFoldDB" id="A0AAU7CJP0"/>
<proteinExistence type="predicted"/>
<name>A0AAU7CJP0_9BACT</name>
<dbReference type="PANTHER" id="PTHR33252">
    <property type="entry name" value="THIRD ORF IN TRANSPOSON ISC1160"/>
    <property type="match status" value="1"/>
</dbReference>
<organism evidence="2">
    <name type="scientific">Singulisphaera sp. Ch08</name>
    <dbReference type="NCBI Taxonomy" id="3120278"/>
    <lineage>
        <taxon>Bacteria</taxon>
        <taxon>Pseudomonadati</taxon>
        <taxon>Planctomycetota</taxon>
        <taxon>Planctomycetia</taxon>
        <taxon>Isosphaerales</taxon>
        <taxon>Isosphaeraceae</taxon>
        <taxon>Singulisphaera</taxon>
    </lineage>
</organism>
<dbReference type="EMBL" id="CP155447">
    <property type="protein sequence ID" value="XBH05451.1"/>
    <property type="molecule type" value="Genomic_DNA"/>
</dbReference>
<dbReference type="InterPro" id="IPR012337">
    <property type="entry name" value="RNaseH-like_sf"/>
</dbReference>